<dbReference type="Proteomes" id="UP001271249">
    <property type="component" value="Unassembled WGS sequence"/>
</dbReference>
<organism evidence="6 7">
    <name type="scientific">Mesorhizobium captivum</name>
    <dbReference type="NCBI Taxonomy" id="3072319"/>
    <lineage>
        <taxon>Bacteria</taxon>
        <taxon>Pseudomonadati</taxon>
        <taxon>Pseudomonadota</taxon>
        <taxon>Alphaproteobacteria</taxon>
        <taxon>Hyphomicrobiales</taxon>
        <taxon>Phyllobacteriaceae</taxon>
        <taxon>Mesorhizobium</taxon>
    </lineage>
</organism>
<evidence type="ECO:0000313" key="6">
    <source>
        <dbReference type="EMBL" id="MDX8494072.1"/>
    </source>
</evidence>
<reference evidence="6 7" key="1">
    <citation type="submission" date="2023-08" db="EMBL/GenBank/DDBJ databases">
        <title>Implementing the SeqCode for naming new Mesorhizobium species isolated from Vachellia karroo root nodules.</title>
        <authorList>
            <person name="Van Lill M."/>
        </authorList>
    </citation>
    <scope>NUCLEOTIDE SEQUENCE [LARGE SCALE GENOMIC DNA]</scope>
    <source>
        <strain evidence="6 7">VK22B</strain>
    </source>
</reference>
<dbReference type="RefSeq" id="WP_320227949.1">
    <property type="nucleotide sequence ID" value="NZ_JAVIJB010000022.1"/>
</dbReference>
<dbReference type="PROSITE" id="PS50931">
    <property type="entry name" value="HTH_LYSR"/>
    <property type="match status" value="1"/>
</dbReference>
<dbReference type="PANTHER" id="PTHR30579:SF7">
    <property type="entry name" value="HTH-TYPE TRANSCRIPTIONAL REGULATOR LRHA-RELATED"/>
    <property type="match status" value="1"/>
</dbReference>
<evidence type="ECO:0000256" key="4">
    <source>
        <dbReference type="ARBA" id="ARBA00023163"/>
    </source>
</evidence>
<gene>
    <name evidence="6" type="ORF">RFN29_21115</name>
</gene>
<sequence>MRTILDLELLNTFVAVVETESFTAAAPYVGRSQSAVSMQMQRLEQSLGKQLLVRTPKAVVPNASGNQLLEYARRLLALSDEASATITRQSELARVRLGVPDDYAASLLPQILRRFANEHPRVVIELVCEPSERLNRAIRDNRIDLAVVTRAADQSIEVLRRERLVWVSSPTHAAWYSDPLPVALFETGTARAHVLRALADSGRAYHCTYSSASLSGLVTVVRSGLSVAGLALCSVPDSLRVIQDVEGLPQLDDLEIGILQNPICDLRAVDRLRDSLRRDLSN</sequence>
<evidence type="ECO:0000313" key="7">
    <source>
        <dbReference type="Proteomes" id="UP001271249"/>
    </source>
</evidence>
<evidence type="ECO:0000256" key="3">
    <source>
        <dbReference type="ARBA" id="ARBA00023125"/>
    </source>
</evidence>
<dbReference type="PANTHER" id="PTHR30579">
    <property type="entry name" value="TRANSCRIPTIONAL REGULATOR"/>
    <property type="match status" value="1"/>
</dbReference>
<dbReference type="SUPFAM" id="SSF53850">
    <property type="entry name" value="Periplasmic binding protein-like II"/>
    <property type="match status" value="1"/>
</dbReference>
<dbReference type="InterPro" id="IPR005119">
    <property type="entry name" value="LysR_subst-bd"/>
</dbReference>
<feature type="domain" description="HTH lysR-type" evidence="5">
    <location>
        <begin position="5"/>
        <end position="62"/>
    </location>
</feature>
<evidence type="ECO:0000256" key="2">
    <source>
        <dbReference type="ARBA" id="ARBA00023015"/>
    </source>
</evidence>
<dbReference type="Gene3D" id="3.40.190.10">
    <property type="entry name" value="Periplasmic binding protein-like II"/>
    <property type="match status" value="2"/>
</dbReference>
<dbReference type="InterPro" id="IPR036388">
    <property type="entry name" value="WH-like_DNA-bd_sf"/>
</dbReference>
<dbReference type="EMBL" id="JAVIJC010000023">
    <property type="protein sequence ID" value="MDX8494072.1"/>
    <property type="molecule type" value="Genomic_DNA"/>
</dbReference>
<dbReference type="InterPro" id="IPR050176">
    <property type="entry name" value="LTTR"/>
</dbReference>
<dbReference type="Pfam" id="PF03466">
    <property type="entry name" value="LysR_substrate"/>
    <property type="match status" value="1"/>
</dbReference>
<dbReference type="InterPro" id="IPR000847">
    <property type="entry name" value="LysR_HTH_N"/>
</dbReference>
<dbReference type="SUPFAM" id="SSF46785">
    <property type="entry name" value="Winged helix' DNA-binding domain"/>
    <property type="match status" value="1"/>
</dbReference>
<keyword evidence="3" id="KW-0238">DNA-binding</keyword>
<evidence type="ECO:0000256" key="1">
    <source>
        <dbReference type="ARBA" id="ARBA00009437"/>
    </source>
</evidence>
<comment type="similarity">
    <text evidence="1">Belongs to the LysR transcriptional regulatory family.</text>
</comment>
<dbReference type="Pfam" id="PF00126">
    <property type="entry name" value="HTH_1"/>
    <property type="match status" value="1"/>
</dbReference>
<keyword evidence="2" id="KW-0805">Transcription regulation</keyword>
<dbReference type="InterPro" id="IPR036390">
    <property type="entry name" value="WH_DNA-bd_sf"/>
</dbReference>
<evidence type="ECO:0000259" key="5">
    <source>
        <dbReference type="PROSITE" id="PS50931"/>
    </source>
</evidence>
<keyword evidence="7" id="KW-1185">Reference proteome</keyword>
<dbReference type="Gene3D" id="1.10.10.10">
    <property type="entry name" value="Winged helix-like DNA-binding domain superfamily/Winged helix DNA-binding domain"/>
    <property type="match status" value="1"/>
</dbReference>
<dbReference type="PRINTS" id="PR00039">
    <property type="entry name" value="HTHLYSR"/>
</dbReference>
<accession>A0ABU4Z4A0</accession>
<name>A0ABU4Z4A0_9HYPH</name>
<comment type="caution">
    <text evidence="6">The sequence shown here is derived from an EMBL/GenBank/DDBJ whole genome shotgun (WGS) entry which is preliminary data.</text>
</comment>
<keyword evidence="4" id="KW-0804">Transcription</keyword>
<proteinExistence type="inferred from homology"/>
<protein>
    <submittedName>
        <fullName evidence="6">LysR substrate-binding domain-containing protein</fullName>
    </submittedName>
</protein>